<reference evidence="8" key="1">
    <citation type="submission" date="2022-08" db="EMBL/GenBank/DDBJ databases">
        <title>Polycladomyces zharkentsis sp. nov., a novel thermophilic CMC and starch-degrading bacterium isolated from a geothermal spring in Kazakhstan.</title>
        <authorList>
            <person name="Mashzhan A."/>
            <person name="Kistaubaeva A."/>
            <person name="Javier-Lopez R."/>
            <person name="Birkeland N.-K."/>
        </authorList>
    </citation>
    <scope>NUCLEOTIDE SEQUENCE</scope>
    <source>
        <strain evidence="8">KSR 13</strain>
    </source>
</reference>
<gene>
    <name evidence="8" type="ORF">NWF35_06320</name>
</gene>
<feature type="transmembrane region" description="Helical" evidence="6">
    <location>
        <begin position="270"/>
        <end position="296"/>
    </location>
</feature>
<keyword evidence="9" id="KW-1185">Reference proteome</keyword>
<dbReference type="PANTHER" id="PTHR35007">
    <property type="entry name" value="INTEGRAL MEMBRANE PROTEIN-RELATED"/>
    <property type="match status" value="1"/>
</dbReference>
<evidence type="ECO:0000256" key="3">
    <source>
        <dbReference type="ARBA" id="ARBA00022692"/>
    </source>
</evidence>
<evidence type="ECO:0000256" key="6">
    <source>
        <dbReference type="SAM" id="Phobius"/>
    </source>
</evidence>
<sequence length="304" mass="34044">MDSTLVLLVFTSWVCWVAASYHYYSYRKKQQEVLDHLESYHLPNTVFTKKKSWIDSLNQWFDRFSAMGEKIQFLSDPLVLEDALIKAGYPFDLTVERLQGAKIVGLLAGLLIALPYYLLGLPLAVVLIAALPLVGYLIPVLGIRQLAKRRQEQTRMDLPDFLDMMSITLQAGMSLDSALAYYVETTKGPLSEEFARLNHEIKFGVQREVAYRSLLRRTASPELEGLIQSLIQAHNLGTPIASTFMEQADEMRRMRAERAKEAAGKAGPKITIVGGALIAPSVMILILGVIILQYVISPNSPLKM</sequence>
<dbReference type="RefSeq" id="WP_301238235.1">
    <property type="nucleotide sequence ID" value="NZ_JANRHH010000029.1"/>
</dbReference>
<proteinExistence type="predicted"/>
<keyword evidence="2" id="KW-1003">Cell membrane</keyword>
<comment type="caution">
    <text evidence="8">The sequence shown here is derived from an EMBL/GenBank/DDBJ whole genome shotgun (WGS) entry which is preliminary data.</text>
</comment>
<accession>A0ABT8IMB9</accession>
<dbReference type="PANTHER" id="PTHR35007:SF2">
    <property type="entry name" value="PILUS ASSEMBLE PROTEIN"/>
    <property type="match status" value="1"/>
</dbReference>
<keyword evidence="3 6" id="KW-0812">Transmembrane</keyword>
<dbReference type="EMBL" id="JANRHH010000029">
    <property type="protein sequence ID" value="MDN4593522.1"/>
    <property type="molecule type" value="Genomic_DNA"/>
</dbReference>
<protein>
    <submittedName>
        <fullName evidence="8">Type II secretion system F family protein</fullName>
    </submittedName>
</protein>
<organism evidence="8 9">
    <name type="scientific">Polycladomyces subterraneus</name>
    <dbReference type="NCBI Taxonomy" id="1016997"/>
    <lineage>
        <taxon>Bacteria</taxon>
        <taxon>Bacillati</taxon>
        <taxon>Bacillota</taxon>
        <taxon>Bacilli</taxon>
        <taxon>Bacillales</taxon>
        <taxon>Thermoactinomycetaceae</taxon>
        <taxon>Polycladomyces</taxon>
    </lineage>
</organism>
<evidence type="ECO:0000313" key="9">
    <source>
        <dbReference type="Proteomes" id="UP001174196"/>
    </source>
</evidence>
<dbReference type="Proteomes" id="UP001174196">
    <property type="component" value="Unassembled WGS sequence"/>
</dbReference>
<feature type="domain" description="Type II secretion system protein GspF" evidence="7">
    <location>
        <begin position="161"/>
        <end position="287"/>
    </location>
</feature>
<feature type="transmembrane region" description="Helical" evidence="6">
    <location>
        <begin position="6"/>
        <end position="24"/>
    </location>
</feature>
<feature type="transmembrane region" description="Helical" evidence="6">
    <location>
        <begin position="100"/>
        <end position="118"/>
    </location>
</feature>
<comment type="subcellular location">
    <subcellularLocation>
        <location evidence="1">Cell membrane</location>
        <topology evidence="1">Multi-pass membrane protein</topology>
    </subcellularLocation>
</comment>
<evidence type="ECO:0000256" key="2">
    <source>
        <dbReference type="ARBA" id="ARBA00022475"/>
    </source>
</evidence>
<name>A0ABT8IMB9_9BACL</name>
<evidence type="ECO:0000313" key="8">
    <source>
        <dbReference type="EMBL" id="MDN4593522.1"/>
    </source>
</evidence>
<evidence type="ECO:0000259" key="7">
    <source>
        <dbReference type="Pfam" id="PF00482"/>
    </source>
</evidence>
<dbReference type="Pfam" id="PF00482">
    <property type="entry name" value="T2SSF"/>
    <property type="match status" value="1"/>
</dbReference>
<keyword evidence="5 6" id="KW-0472">Membrane</keyword>
<keyword evidence="4 6" id="KW-1133">Transmembrane helix</keyword>
<evidence type="ECO:0000256" key="5">
    <source>
        <dbReference type="ARBA" id="ARBA00023136"/>
    </source>
</evidence>
<evidence type="ECO:0000256" key="4">
    <source>
        <dbReference type="ARBA" id="ARBA00022989"/>
    </source>
</evidence>
<feature type="transmembrane region" description="Helical" evidence="6">
    <location>
        <begin position="124"/>
        <end position="143"/>
    </location>
</feature>
<evidence type="ECO:0000256" key="1">
    <source>
        <dbReference type="ARBA" id="ARBA00004651"/>
    </source>
</evidence>
<dbReference type="InterPro" id="IPR018076">
    <property type="entry name" value="T2SS_GspF_dom"/>
</dbReference>